<keyword evidence="4 6" id="KW-1133">Transmembrane helix</keyword>
<dbReference type="PANTHER" id="PTHR10984:SF30">
    <property type="entry name" value="ENDOPLASMIC RETICULUM-GOLGI INTERMEDIATE COMPARTMENT PROTEIN 2"/>
    <property type="match status" value="1"/>
</dbReference>
<evidence type="ECO:0000256" key="5">
    <source>
        <dbReference type="ARBA" id="ARBA00023136"/>
    </source>
</evidence>
<accession>A0A0K8TST3</accession>
<dbReference type="GO" id="GO:0006890">
    <property type="term" value="P:retrograde vesicle-mediated transport, Golgi to endoplasmic reticulum"/>
    <property type="evidence" value="ECO:0007669"/>
    <property type="project" value="TreeGrafter"/>
</dbReference>
<keyword evidence="5 6" id="KW-0472">Membrane</keyword>
<protein>
    <submittedName>
        <fullName evidence="9">Putative endoplasmic reticulum-golgi intermediate compartment protein 2</fullName>
    </submittedName>
</protein>
<dbReference type="AlphaFoldDB" id="A0A0K8TST3"/>
<dbReference type="GO" id="GO:0005783">
    <property type="term" value="C:endoplasmic reticulum"/>
    <property type="evidence" value="ECO:0007669"/>
    <property type="project" value="TreeGrafter"/>
</dbReference>
<evidence type="ECO:0000256" key="6">
    <source>
        <dbReference type="SAM" id="Phobius"/>
    </source>
</evidence>
<evidence type="ECO:0000256" key="4">
    <source>
        <dbReference type="ARBA" id="ARBA00022989"/>
    </source>
</evidence>
<name>A0A0K8TST3_TABBR</name>
<feature type="domain" description="Endoplasmic reticulum vesicle transporter C-terminal" evidence="7">
    <location>
        <begin position="166"/>
        <end position="330"/>
    </location>
</feature>
<feature type="non-terminal residue" evidence="9">
    <location>
        <position position="1"/>
    </location>
</feature>
<dbReference type="PANTHER" id="PTHR10984">
    <property type="entry name" value="ENDOPLASMIC RETICULUM-GOLGI INTERMEDIATE COMPARTMENT PROTEIN"/>
    <property type="match status" value="1"/>
</dbReference>
<dbReference type="Pfam" id="PF07970">
    <property type="entry name" value="COPIIcoated_ERV"/>
    <property type="match status" value="1"/>
</dbReference>
<dbReference type="InterPro" id="IPR012936">
    <property type="entry name" value="Erv_C"/>
</dbReference>
<proteinExistence type="evidence at transcript level"/>
<evidence type="ECO:0000256" key="2">
    <source>
        <dbReference type="ARBA" id="ARBA00005648"/>
    </source>
</evidence>
<comment type="similarity">
    <text evidence="2">Belongs to the ERGIC family.</text>
</comment>
<reference evidence="9" key="1">
    <citation type="journal article" date="2015" name="Insect Biochem. Mol. Biol.">
        <title>An insight into the sialome of the horse fly, Tabanus bromius.</title>
        <authorList>
            <person name="Ribeiro J.M."/>
            <person name="Kazimirova M."/>
            <person name="Takac P."/>
            <person name="Andersen J.F."/>
            <person name="Francischetti I.M."/>
        </authorList>
    </citation>
    <scope>NUCLEOTIDE SEQUENCE</scope>
</reference>
<organism evidence="9">
    <name type="scientific">Tabanus bromius</name>
    <name type="common">Band-eyed brown horse fly</name>
    <dbReference type="NCBI Taxonomy" id="304241"/>
    <lineage>
        <taxon>Eukaryota</taxon>
        <taxon>Metazoa</taxon>
        <taxon>Ecdysozoa</taxon>
        <taxon>Arthropoda</taxon>
        <taxon>Hexapoda</taxon>
        <taxon>Insecta</taxon>
        <taxon>Pterygota</taxon>
        <taxon>Neoptera</taxon>
        <taxon>Endopterygota</taxon>
        <taxon>Diptera</taxon>
        <taxon>Brachycera</taxon>
        <taxon>Tabanomorpha</taxon>
        <taxon>Tabanoidea</taxon>
        <taxon>Tabanidae</taxon>
        <taxon>Tabanus</taxon>
    </lineage>
</organism>
<evidence type="ECO:0000313" key="9">
    <source>
        <dbReference type="EMBL" id="JAI17193.1"/>
    </source>
</evidence>
<evidence type="ECO:0000259" key="8">
    <source>
        <dbReference type="Pfam" id="PF13850"/>
    </source>
</evidence>
<keyword evidence="3 6" id="KW-0812">Transmembrane</keyword>
<dbReference type="InterPro" id="IPR039542">
    <property type="entry name" value="Erv_N"/>
</dbReference>
<dbReference type="GO" id="GO:0033116">
    <property type="term" value="C:endoplasmic reticulum-Golgi intermediate compartment membrane"/>
    <property type="evidence" value="ECO:0007669"/>
    <property type="project" value="UniProtKB-SubCell"/>
</dbReference>
<comment type="subcellular location">
    <subcellularLocation>
        <location evidence="1">Endoplasmic reticulum-Golgi intermediate compartment membrane</location>
        <topology evidence="1">Multi-pass membrane protein</topology>
    </subcellularLocation>
</comment>
<dbReference type="Pfam" id="PF13850">
    <property type="entry name" value="ERGIC_N"/>
    <property type="match status" value="1"/>
</dbReference>
<evidence type="ECO:0000256" key="1">
    <source>
        <dbReference type="ARBA" id="ARBA00004457"/>
    </source>
</evidence>
<sequence>KVIKIFKNLDAFREIPETYVDRSQIGGVLSVISRILILFLIRREFAYYLDSNLVFKFKPDVDPHNELTMHVDLTIAMPCVNIEADIVDSTNDPMYKFGELSKEETWWDLCPKQRQYFDHYREVNSLLREEYHSIADVLFRDIVVSDGGKVQVALPKRSVKPTKPFDACRIYGTLLLNKVAGNLHITAGRSLQLPQGHIHVSSIFDDIQYNFTHRILRFGFGDLSLGLVQPLEGDETITHEPTTIIQYFIDVVPTEIHGLLSTINTFQYSVKSNVRMIDHNKGSHGMPAIYFKYDMAALKVIVRQDRDNPVQFFIRLCSIIAGVVVVSGFVNSFINKIHDIYLKIIKRVSPEAAHYMQLSSDQNSATPPAVTTNLPSKPPSIPINNYLLANANQMSETQISLAIKTGQ</sequence>
<dbReference type="GO" id="GO:0006888">
    <property type="term" value="P:endoplasmic reticulum to Golgi vesicle-mediated transport"/>
    <property type="evidence" value="ECO:0007669"/>
    <property type="project" value="TreeGrafter"/>
</dbReference>
<feature type="domain" description="Endoplasmic reticulum vesicle transporter N-terminal" evidence="8">
    <location>
        <begin position="6"/>
        <end position="92"/>
    </location>
</feature>
<evidence type="ECO:0000256" key="3">
    <source>
        <dbReference type="ARBA" id="ARBA00022692"/>
    </source>
</evidence>
<dbReference type="GO" id="GO:0030134">
    <property type="term" value="C:COPII-coated ER to Golgi transport vesicle"/>
    <property type="evidence" value="ECO:0007669"/>
    <property type="project" value="TreeGrafter"/>
</dbReference>
<dbReference type="InterPro" id="IPR045888">
    <property type="entry name" value="Erv"/>
</dbReference>
<feature type="transmembrane region" description="Helical" evidence="6">
    <location>
        <begin position="312"/>
        <end position="334"/>
    </location>
</feature>
<evidence type="ECO:0000259" key="7">
    <source>
        <dbReference type="Pfam" id="PF07970"/>
    </source>
</evidence>
<dbReference type="EMBL" id="GDAI01000410">
    <property type="protein sequence ID" value="JAI17193.1"/>
    <property type="molecule type" value="mRNA"/>
</dbReference>